<name>A0A1F6XMQ7_9BACT</name>
<dbReference type="Proteomes" id="UP000178104">
    <property type="component" value="Unassembled WGS sequence"/>
</dbReference>
<dbReference type="SMART" id="SM00387">
    <property type="entry name" value="HATPase_c"/>
    <property type="match status" value="1"/>
</dbReference>
<feature type="region of interest" description="Disordered" evidence="6">
    <location>
        <begin position="267"/>
        <end position="290"/>
    </location>
</feature>
<dbReference type="FunFam" id="3.30.565.10:FF:000006">
    <property type="entry name" value="Sensor histidine kinase WalK"/>
    <property type="match status" value="1"/>
</dbReference>
<dbReference type="PRINTS" id="PR00344">
    <property type="entry name" value="BCTRLSENSOR"/>
</dbReference>
<dbReference type="InterPro" id="IPR003594">
    <property type="entry name" value="HATPase_dom"/>
</dbReference>
<evidence type="ECO:0000259" key="7">
    <source>
        <dbReference type="PROSITE" id="PS50109"/>
    </source>
</evidence>
<gene>
    <name evidence="8" type="ORF">A2917_02835</name>
</gene>
<dbReference type="Pfam" id="PF00512">
    <property type="entry name" value="HisKA"/>
    <property type="match status" value="1"/>
</dbReference>
<sequence>MATNDENKAIAPEEYKKITEAMYKQNLELARLYKQVDALNHELGIANEKLKAFDILKSKFLSLASHQLRNPISAIISCTSMFLDGSFGKIDEMQQKMIGQMYDRAKDMNDDVEKYLTVAKIDQGGLQYNLEKLDLEDLGKNITEQQKLVAKKKNLVLSFETDEKSQYFISGDKVQLKQVLQNLIDNATKFTKEGWIKVRLSKDENAKKIKVAISDSGIGIKPEIMPTLFKEFSRGEGAKVDVGGSGIGIYLAKEIIEKGHQGKVWAESEGTGKGSTFTVELPAYSENRGS</sequence>
<dbReference type="GO" id="GO:0000155">
    <property type="term" value="F:phosphorelay sensor kinase activity"/>
    <property type="evidence" value="ECO:0007669"/>
    <property type="project" value="InterPro"/>
</dbReference>
<evidence type="ECO:0000256" key="1">
    <source>
        <dbReference type="ARBA" id="ARBA00000085"/>
    </source>
</evidence>
<dbReference type="InterPro" id="IPR004358">
    <property type="entry name" value="Sig_transdc_His_kin-like_C"/>
</dbReference>
<dbReference type="PROSITE" id="PS50109">
    <property type="entry name" value="HIS_KIN"/>
    <property type="match status" value="1"/>
</dbReference>
<dbReference type="EC" id="2.7.13.3" evidence="2"/>
<evidence type="ECO:0000256" key="4">
    <source>
        <dbReference type="ARBA" id="ARBA00022679"/>
    </source>
</evidence>
<dbReference type="InterPro" id="IPR036097">
    <property type="entry name" value="HisK_dim/P_sf"/>
</dbReference>
<dbReference type="SUPFAM" id="SSF47384">
    <property type="entry name" value="Homodimeric domain of signal transducing histidine kinase"/>
    <property type="match status" value="1"/>
</dbReference>
<dbReference type="STRING" id="1801780.A2917_02835"/>
<dbReference type="PANTHER" id="PTHR43547:SF2">
    <property type="entry name" value="HYBRID SIGNAL TRANSDUCTION HISTIDINE KINASE C"/>
    <property type="match status" value="1"/>
</dbReference>
<evidence type="ECO:0000313" key="8">
    <source>
        <dbReference type="EMBL" id="OGI95470.1"/>
    </source>
</evidence>
<dbReference type="CDD" id="cd00082">
    <property type="entry name" value="HisKA"/>
    <property type="match status" value="1"/>
</dbReference>
<dbReference type="InterPro" id="IPR036890">
    <property type="entry name" value="HATPase_C_sf"/>
</dbReference>
<keyword evidence="3" id="KW-0597">Phosphoprotein</keyword>
<feature type="domain" description="Histidine kinase" evidence="7">
    <location>
        <begin position="63"/>
        <end position="285"/>
    </location>
</feature>
<keyword evidence="4" id="KW-0808">Transferase</keyword>
<evidence type="ECO:0000256" key="6">
    <source>
        <dbReference type="SAM" id="MobiDB-lite"/>
    </source>
</evidence>
<organism evidence="8 9">
    <name type="scientific">Candidatus Nomurabacteria bacterium RIFCSPLOWO2_01_FULL_42_17</name>
    <dbReference type="NCBI Taxonomy" id="1801780"/>
    <lineage>
        <taxon>Bacteria</taxon>
        <taxon>Candidatus Nomuraibacteriota</taxon>
    </lineage>
</organism>
<dbReference type="Gene3D" id="1.10.287.130">
    <property type="match status" value="1"/>
</dbReference>
<dbReference type="Pfam" id="PF02518">
    <property type="entry name" value="HATPase_c"/>
    <property type="match status" value="1"/>
</dbReference>
<accession>A0A1F6XMQ7</accession>
<proteinExistence type="predicted"/>
<evidence type="ECO:0000313" key="9">
    <source>
        <dbReference type="Proteomes" id="UP000178104"/>
    </source>
</evidence>
<dbReference type="InterPro" id="IPR003661">
    <property type="entry name" value="HisK_dim/P_dom"/>
</dbReference>
<dbReference type="EMBL" id="MFVE01000005">
    <property type="protein sequence ID" value="OGI95470.1"/>
    <property type="molecule type" value="Genomic_DNA"/>
</dbReference>
<evidence type="ECO:0000256" key="5">
    <source>
        <dbReference type="ARBA" id="ARBA00022777"/>
    </source>
</evidence>
<dbReference type="PANTHER" id="PTHR43547">
    <property type="entry name" value="TWO-COMPONENT HISTIDINE KINASE"/>
    <property type="match status" value="1"/>
</dbReference>
<evidence type="ECO:0000256" key="3">
    <source>
        <dbReference type="ARBA" id="ARBA00022553"/>
    </source>
</evidence>
<protein>
    <recommendedName>
        <fullName evidence="2">histidine kinase</fullName>
        <ecNumber evidence="2">2.7.13.3</ecNumber>
    </recommendedName>
</protein>
<dbReference type="InterPro" id="IPR005467">
    <property type="entry name" value="His_kinase_dom"/>
</dbReference>
<dbReference type="SMART" id="SM00388">
    <property type="entry name" value="HisKA"/>
    <property type="match status" value="1"/>
</dbReference>
<evidence type="ECO:0000256" key="2">
    <source>
        <dbReference type="ARBA" id="ARBA00012438"/>
    </source>
</evidence>
<comment type="caution">
    <text evidence="8">The sequence shown here is derived from an EMBL/GenBank/DDBJ whole genome shotgun (WGS) entry which is preliminary data.</text>
</comment>
<keyword evidence="5" id="KW-0418">Kinase</keyword>
<dbReference type="Gene3D" id="3.30.565.10">
    <property type="entry name" value="Histidine kinase-like ATPase, C-terminal domain"/>
    <property type="match status" value="1"/>
</dbReference>
<comment type="catalytic activity">
    <reaction evidence="1">
        <text>ATP + protein L-histidine = ADP + protein N-phospho-L-histidine.</text>
        <dbReference type="EC" id="2.7.13.3"/>
    </reaction>
</comment>
<dbReference type="SUPFAM" id="SSF55874">
    <property type="entry name" value="ATPase domain of HSP90 chaperone/DNA topoisomerase II/histidine kinase"/>
    <property type="match status" value="1"/>
</dbReference>
<reference evidence="8 9" key="1">
    <citation type="journal article" date="2016" name="Nat. Commun.">
        <title>Thousands of microbial genomes shed light on interconnected biogeochemical processes in an aquifer system.</title>
        <authorList>
            <person name="Anantharaman K."/>
            <person name="Brown C.T."/>
            <person name="Hug L.A."/>
            <person name="Sharon I."/>
            <person name="Castelle C.J."/>
            <person name="Probst A.J."/>
            <person name="Thomas B.C."/>
            <person name="Singh A."/>
            <person name="Wilkins M.J."/>
            <person name="Karaoz U."/>
            <person name="Brodie E.L."/>
            <person name="Williams K.H."/>
            <person name="Hubbard S.S."/>
            <person name="Banfield J.F."/>
        </authorList>
    </citation>
    <scope>NUCLEOTIDE SEQUENCE [LARGE SCALE GENOMIC DNA]</scope>
</reference>
<dbReference type="AlphaFoldDB" id="A0A1F6XMQ7"/>